<keyword evidence="1" id="KW-1133">Transmembrane helix</keyword>
<comment type="caution">
    <text evidence="2">The sequence shown here is derived from an EMBL/GenBank/DDBJ whole genome shotgun (WGS) entry which is preliminary data.</text>
</comment>
<dbReference type="AlphaFoldDB" id="A0A1G2DXY4"/>
<evidence type="ECO:0000313" key="3">
    <source>
        <dbReference type="Proteomes" id="UP000178893"/>
    </source>
</evidence>
<accession>A0A1G2DXY4</accession>
<sequence>MNNINLEIILSILALLGVGGIIGAYINHLLEVKRETQRRIAERKEDQYKTFLEKLIGFFEGWEDKNKQEKFMEELYTHAPLYASDKVIKLSNDYLKSFDRENQTYKGKSDFYYRKLVLAIRKDLKKILTGRSGLKEEDIFIQKLNK</sequence>
<dbReference type="Proteomes" id="UP000178893">
    <property type="component" value="Unassembled WGS sequence"/>
</dbReference>
<evidence type="ECO:0000313" key="2">
    <source>
        <dbReference type="EMBL" id="OGZ17850.1"/>
    </source>
</evidence>
<keyword evidence="1" id="KW-0472">Membrane</keyword>
<protein>
    <submittedName>
        <fullName evidence="2">Uncharacterized protein</fullName>
    </submittedName>
</protein>
<name>A0A1G2DXY4_9BACT</name>
<proteinExistence type="predicted"/>
<keyword evidence="1" id="KW-0812">Transmembrane</keyword>
<reference evidence="2 3" key="1">
    <citation type="journal article" date="2016" name="Nat. Commun.">
        <title>Thousands of microbial genomes shed light on interconnected biogeochemical processes in an aquifer system.</title>
        <authorList>
            <person name="Anantharaman K."/>
            <person name="Brown C.T."/>
            <person name="Hug L.A."/>
            <person name="Sharon I."/>
            <person name="Castelle C.J."/>
            <person name="Probst A.J."/>
            <person name="Thomas B.C."/>
            <person name="Singh A."/>
            <person name="Wilkins M.J."/>
            <person name="Karaoz U."/>
            <person name="Brodie E.L."/>
            <person name="Williams K.H."/>
            <person name="Hubbard S.S."/>
            <person name="Banfield J.F."/>
        </authorList>
    </citation>
    <scope>NUCLEOTIDE SEQUENCE [LARGE SCALE GENOMIC DNA]</scope>
</reference>
<evidence type="ECO:0000256" key="1">
    <source>
        <dbReference type="SAM" id="Phobius"/>
    </source>
</evidence>
<organism evidence="2 3">
    <name type="scientific">Candidatus Nealsonbacteria bacterium RBG_13_37_56</name>
    <dbReference type="NCBI Taxonomy" id="1801661"/>
    <lineage>
        <taxon>Bacteria</taxon>
        <taxon>Candidatus Nealsoniibacteriota</taxon>
    </lineage>
</organism>
<gene>
    <name evidence="2" type="ORF">A2V72_00735</name>
</gene>
<feature type="transmembrane region" description="Helical" evidence="1">
    <location>
        <begin position="6"/>
        <end position="30"/>
    </location>
</feature>
<dbReference type="EMBL" id="MHLW01000023">
    <property type="protein sequence ID" value="OGZ17850.1"/>
    <property type="molecule type" value="Genomic_DNA"/>
</dbReference>